<accession>A0A9Q1INQ6</accession>
<evidence type="ECO:0000313" key="2">
    <source>
        <dbReference type="Proteomes" id="UP001152622"/>
    </source>
</evidence>
<sequence length="114" mass="13411">MVSRARFRQRVLAEVRRDPTVPVRQVFQAVKVAIRRVTHHNWCPQVVVCDFENALKTALESEFPQARINFNTLVNGRRTRRVVRHYPAMEDFITYVRNTYIRPGSIFLPALECL</sequence>
<gene>
    <name evidence="1" type="ORF">SKAU_G00277890</name>
</gene>
<keyword evidence="2" id="KW-1185">Reference proteome</keyword>
<proteinExistence type="predicted"/>
<reference evidence="1" key="1">
    <citation type="journal article" date="2023" name="Science">
        <title>Genome structures resolve the early diversification of teleost fishes.</title>
        <authorList>
            <person name="Parey E."/>
            <person name="Louis A."/>
            <person name="Montfort J."/>
            <person name="Bouchez O."/>
            <person name="Roques C."/>
            <person name="Iampietro C."/>
            <person name="Lluch J."/>
            <person name="Castinel A."/>
            <person name="Donnadieu C."/>
            <person name="Desvignes T."/>
            <person name="Floi Bucao C."/>
            <person name="Jouanno E."/>
            <person name="Wen M."/>
            <person name="Mejri S."/>
            <person name="Dirks R."/>
            <person name="Jansen H."/>
            <person name="Henkel C."/>
            <person name="Chen W.J."/>
            <person name="Zahm M."/>
            <person name="Cabau C."/>
            <person name="Klopp C."/>
            <person name="Thompson A.W."/>
            <person name="Robinson-Rechavi M."/>
            <person name="Braasch I."/>
            <person name="Lecointre G."/>
            <person name="Bobe J."/>
            <person name="Postlethwait J.H."/>
            <person name="Berthelot C."/>
            <person name="Roest Crollius H."/>
            <person name="Guiguen Y."/>
        </authorList>
    </citation>
    <scope>NUCLEOTIDE SEQUENCE</scope>
    <source>
        <strain evidence="1">WJC10195</strain>
    </source>
</reference>
<organism evidence="1 2">
    <name type="scientific">Synaphobranchus kaupii</name>
    <name type="common">Kaup's arrowtooth eel</name>
    <dbReference type="NCBI Taxonomy" id="118154"/>
    <lineage>
        <taxon>Eukaryota</taxon>
        <taxon>Metazoa</taxon>
        <taxon>Chordata</taxon>
        <taxon>Craniata</taxon>
        <taxon>Vertebrata</taxon>
        <taxon>Euteleostomi</taxon>
        <taxon>Actinopterygii</taxon>
        <taxon>Neopterygii</taxon>
        <taxon>Teleostei</taxon>
        <taxon>Anguilliformes</taxon>
        <taxon>Synaphobranchidae</taxon>
        <taxon>Synaphobranchus</taxon>
    </lineage>
</organism>
<evidence type="ECO:0000313" key="1">
    <source>
        <dbReference type="EMBL" id="KAJ8346388.1"/>
    </source>
</evidence>
<comment type="caution">
    <text evidence="1">The sequence shown here is derived from an EMBL/GenBank/DDBJ whole genome shotgun (WGS) entry which is preliminary data.</text>
</comment>
<dbReference type="Proteomes" id="UP001152622">
    <property type="component" value="Chromosome 11"/>
</dbReference>
<protein>
    <submittedName>
        <fullName evidence="1">Uncharacterized protein</fullName>
    </submittedName>
</protein>
<dbReference type="OrthoDB" id="10029846at2759"/>
<dbReference type="EMBL" id="JAINUF010000011">
    <property type="protein sequence ID" value="KAJ8346388.1"/>
    <property type="molecule type" value="Genomic_DNA"/>
</dbReference>
<name>A0A9Q1INQ6_SYNKA</name>
<dbReference type="AlphaFoldDB" id="A0A9Q1INQ6"/>